<protein>
    <submittedName>
        <fullName evidence="1">Uncharacterized protein</fullName>
    </submittedName>
</protein>
<dbReference type="AlphaFoldDB" id="A0A3P6AH54"/>
<gene>
    <name evidence="1" type="ORF">BRAA02T06921Z</name>
</gene>
<proteinExistence type="predicted"/>
<reference evidence="1" key="1">
    <citation type="submission" date="2018-11" db="EMBL/GenBank/DDBJ databases">
        <authorList>
            <consortium name="Genoscope - CEA"/>
            <person name="William W."/>
        </authorList>
    </citation>
    <scope>NUCLEOTIDE SEQUENCE</scope>
</reference>
<accession>A0A3P6AH54</accession>
<dbReference type="EMBL" id="LR031573">
    <property type="protein sequence ID" value="VDC88639.1"/>
    <property type="molecule type" value="Genomic_DNA"/>
</dbReference>
<sequence>MSVIILRGTILIAYSLHNHFFAKTLHYNFISRLRLFTSQWQKEGHGILSLDGLLKLT</sequence>
<evidence type="ECO:0000313" key="1">
    <source>
        <dbReference type="EMBL" id="VDC88639.1"/>
    </source>
</evidence>
<organism evidence="1">
    <name type="scientific">Brassica campestris</name>
    <name type="common">Field mustard</name>
    <dbReference type="NCBI Taxonomy" id="3711"/>
    <lineage>
        <taxon>Eukaryota</taxon>
        <taxon>Viridiplantae</taxon>
        <taxon>Streptophyta</taxon>
        <taxon>Embryophyta</taxon>
        <taxon>Tracheophyta</taxon>
        <taxon>Spermatophyta</taxon>
        <taxon>Magnoliopsida</taxon>
        <taxon>eudicotyledons</taxon>
        <taxon>Gunneridae</taxon>
        <taxon>Pentapetalae</taxon>
        <taxon>rosids</taxon>
        <taxon>malvids</taxon>
        <taxon>Brassicales</taxon>
        <taxon>Brassicaceae</taxon>
        <taxon>Brassiceae</taxon>
        <taxon>Brassica</taxon>
    </lineage>
</organism>
<name>A0A3P6AH54_BRACM</name>